<dbReference type="OrthoDB" id="5082334at2"/>
<reference evidence="2 3" key="1">
    <citation type="submission" date="2018-12" db="EMBL/GenBank/DDBJ databases">
        <title>Draft genome sequence of Embleya hyalina NBRC 13850T.</title>
        <authorList>
            <person name="Komaki H."/>
            <person name="Hosoyama A."/>
            <person name="Kimura A."/>
            <person name="Ichikawa N."/>
            <person name="Tamura T."/>
        </authorList>
    </citation>
    <scope>NUCLEOTIDE SEQUENCE [LARGE SCALE GENOMIC DNA]</scope>
    <source>
        <strain evidence="2 3">NBRC 13850</strain>
    </source>
</reference>
<sequence length="105" mass="11367">MSAVPGWLLRHRVRIEPYLGTSAYGPLYGPETEIRGFVDEAVREVRSPTGEVVVSTATLIIRRGVTCPPRSRVTLPSGRQTLVIGNGDRNGGGLPTPDHQEVSCE</sequence>
<feature type="region of interest" description="Disordered" evidence="1">
    <location>
        <begin position="78"/>
        <end position="105"/>
    </location>
</feature>
<evidence type="ECO:0000313" key="2">
    <source>
        <dbReference type="EMBL" id="GCD94072.1"/>
    </source>
</evidence>
<comment type="caution">
    <text evidence="2">The sequence shown here is derived from an EMBL/GenBank/DDBJ whole genome shotgun (WGS) entry which is preliminary data.</text>
</comment>
<accession>A0A401YHJ1</accession>
<gene>
    <name evidence="2" type="ORF">EHYA_01728</name>
</gene>
<proteinExistence type="predicted"/>
<evidence type="ECO:0000256" key="1">
    <source>
        <dbReference type="SAM" id="MobiDB-lite"/>
    </source>
</evidence>
<keyword evidence="3" id="KW-1185">Reference proteome</keyword>
<dbReference type="RefSeq" id="WP_126636298.1">
    <property type="nucleotide sequence ID" value="NZ_BIFH01000015.1"/>
</dbReference>
<organism evidence="2 3">
    <name type="scientific">Embleya hyalina</name>
    <dbReference type="NCBI Taxonomy" id="516124"/>
    <lineage>
        <taxon>Bacteria</taxon>
        <taxon>Bacillati</taxon>
        <taxon>Actinomycetota</taxon>
        <taxon>Actinomycetes</taxon>
        <taxon>Kitasatosporales</taxon>
        <taxon>Streptomycetaceae</taxon>
        <taxon>Embleya</taxon>
    </lineage>
</organism>
<name>A0A401YHJ1_9ACTN</name>
<dbReference type="AlphaFoldDB" id="A0A401YHJ1"/>
<evidence type="ECO:0000313" key="3">
    <source>
        <dbReference type="Proteomes" id="UP000286931"/>
    </source>
</evidence>
<protein>
    <submittedName>
        <fullName evidence="2">Uncharacterized protein</fullName>
    </submittedName>
</protein>
<dbReference type="EMBL" id="BIFH01000015">
    <property type="protein sequence ID" value="GCD94072.1"/>
    <property type="molecule type" value="Genomic_DNA"/>
</dbReference>
<dbReference type="Proteomes" id="UP000286931">
    <property type="component" value="Unassembled WGS sequence"/>
</dbReference>